<dbReference type="Gene3D" id="1.20.144.10">
    <property type="entry name" value="Phosphatidic acid phosphatase type 2/haloperoxidase"/>
    <property type="match status" value="1"/>
</dbReference>
<feature type="domain" description="Phosphatidic acid phosphatase type 2/haloperoxidase" evidence="7">
    <location>
        <begin position="42"/>
        <end position="171"/>
    </location>
</feature>
<gene>
    <name evidence="8" type="ORF">OSB1V03_LOCUS14906</name>
</gene>
<dbReference type="InterPro" id="IPR000326">
    <property type="entry name" value="PAP2/HPO"/>
</dbReference>
<organism evidence="8">
    <name type="scientific">Medioppia subpectinata</name>
    <dbReference type="NCBI Taxonomy" id="1979941"/>
    <lineage>
        <taxon>Eukaryota</taxon>
        <taxon>Metazoa</taxon>
        <taxon>Ecdysozoa</taxon>
        <taxon>Arthropoda</taxon>
        <taxon>Chelicerata</taxon>
        <taxon>Arachnida</taxon>
        <taxon>Acari</taxon>
        <taxon>Acariformes</taxon>
        <taxon>Sarcoptiformes</taxon>
        <taxon>Oribatida</taxon>
        <taxon>Brachypylina</taxon>
        <taxon>Oppioidea</taxon>
        <taxon>Oppiidae</taxon>
        <taxon>Medioppia</taxon>
    </lineage>
</organism>
<dbReference type="SUPFAM" id="SSF48317">
    <property type="entry name" value="Acid phosphatase/Vanadium-dependent haloperoxidase"/>
    <property type="match status" value="1"/>
</dbReference>
<name>A0A7R9L5U8_9ACAR</name>
<keyword evidence="9" id="KW-1185">Reference proteome</keyword>
<protein>
    <recommendedName>
        <fullName evidence="7">Phosphatidic acid phosphatase type 2/haloperoxidase domain-containing protein</fullName>
    </recommendedName>
</protein>
<evidence type="ECO:0000256" key="4">
    <source>
        <dbReference type="ARBA" id="ARBA00022989"/>
    </source>
</evidence>
<evidence type="ECO:0000313" key="9">
    <source>
        <dbReference type="Proteomes" id="UP000759131"/>
    </source>
</evidence>
<dbReference type="OrthoDB" id="8907274at2759"/>
<dbReference type="Pfam" id="PF01569">
    <property type="entry name" value="PAP2"/>
    <property type="match status" value="1"/>
</dbReference>
<dbReference type="GO" id="GO:0006644">
    <property type="term" value="P:phospholipid metabolic process"/>
    <property type="evidence" value="ECO:0007669"/>
    <property type="project" value="InterPro"/>
</dbReference>
<evidence type="ECO:0000256" key="5">
    <source>
        <dbReference type="ARBA" id="ARBA00023136"/>
    </source>
</evidence>
<dbReference type="EMBL" id="OC869368">
    <property type="protein sequence ID" value="CAD7634510.1"/>
    <property type="molecule type" value="Genomic_DNA"/>
</dbReference>
<feature type="transmembrane region" description="Helical" evidence="6">
    <location>
        <begin position="132"/>
        <end position="151"/>
    </location>
</feature>
<dbReference type="PANTHER" id="PTHR10165">
    <property type="entry name" value="LIPID PHOSPHATE PHOSPHATASE"/>
    <property type="match status" value="1"/>
</dbReference>
<comment type="subcellular location">
    <subcellularLocation>
        <location evidence="1">Membrane</location>
        <topology evidence="1">Multi-pass membrane protein</topology>
    </subcellularLocation>
</comment>
<feature type="transmembrane region" description="Helical" evidence="6">
    <location>
        <begin position="35"/>
        <end position="53"/>
    </location>
</feature>
<dbReference type="GO" id="GO:0005886">
    <property type="term" value="C:plasma membrane"/>
    <property type="evidence" value="ECO:0007669"/>
    <property type="project" value="TreeGrafter"/>
</dbReference>
<comment type="similarity">
    <text evidence="2">Belongs to the PA-phosphatase related phosphoesterase family.</text>
</comment>
<sequence length="175" mass="19951">MLRMIAKTANNRKKKVIAAQTGCITCRIHMPLRRIFRFIGGFAYGLLVTSILTDTLKLISGRLRPHFIHVCQQIVEICRQQTIERTGIGWDNRSYVELSHIWISPDDYDDSTLCPNHTDVIREARMSFPSSTASIATFSAFFTLLYIGSVVTFKSGRIIKLWFTVSALIYVISIF</sequence>
<dbReference type="EMBL" id="CAJPIZ010014793">
    <property type="protein sequence ID" value="CAG2114940.1"/>
    <property type="molecule type" value="Genomic_DNA"/>
</dbReference>
<evidence type="ECO:0000256" key="3">
    <source>
        <dbReference type="ARBA" id="ARBA00022692"/>
    </source>
</evidence>
<evidence type="ECO:0000313" key="8">
    <source>
        <dbReference type="EMBL" id="CAD7634510.1"/>
    </source>
</evidence>
<dbReference type="GO" id="GO:0008195">
    <property type="term" value="F:phosphatidate phosphatase activity"/>
    <property type="evidence" value="ECO:0007669"/>
    <property type="project" value="TreeGrafter"/>
</dbReference>
<evidence type="ECO:0000256" key="6">
    <source>
        <dbReference type="SAM" id="Phobius"/>
    </source>
</evidence>
<dbReference type="PANTHER" id="PTHR10165:SF103">
    <property type="entry name" value="PHOSPHOLIPID PHOSPHATASE HOMOLOG 1.2 HOMOLOG"/>
    <property type="match status" value="1"/>
</dbReference>
<proteinExistence type="inferred from homology"/>
<accession>A0A7R9L5U8</accession>
<evidence type="ECO:0000259" key="7">
    <source>
        <dbReference type="Pfam" id="PF01569"/>
    </source>
</evidence>
<keyword evidence="3 6" id="KW-0812">Transmembrane</keyword>
<dbReference type="Proteomes" id="UP000759131">
    <property type="component" value="Unassembled WGS sequence"/>
</dbReference>
<dbReference type="InterPro" id="IPR036938">
    <property type="entry name" value="PAP2/HPO_sf"/>
</dbReference>
<evidence type="ECO:0000256" key="2">
    <source>
        <dbReference type="ARBA" id="ARBA00008816"/>
    </source>
</evidence>
<dbReference type="GO" id="GO:0007165">
    <property type="term" value="P:signal transduction"/>
    <property type="evidence" value="ECO:0007669"/>
    <property type="project" value="TreeGrafter"/>
</dbReference>
<dbReference type="GO" id="GO:0046839">
    <property type="term" value="P:phospholipid dephosphorylation"/>
    <property type="evidence" value="ECO:0007669"/>
    <property type="project" value="TreeGrafter"/>
</dbReference>
<keyword evidence="4 6" id="KW-1133">Transmembrane helix</keyword>
<dbReference type="AlphaFoldDB" id="A0A7R9L5U8"/>
<keyword evidence="5 6" id="KW-0472">Membrane</keyword>
<reference evidence="8" key="1">
    <citation type="submission" date="2020-11" db="EMBL/GenBank/DDBJ databases">
        <authorList>
            <person name="Tran Van P."/>
        </authorList>
    </citation>
    <scope>NUCLEOTIDE SEQUENCE</scope>
</reference>
<dbReference type="InterPro" id="IPR043216">
    <property type="entry name" value="PAP-like"/>
</dbReference>
<evidence type="ECO:0000256" key="1">
    <source>
        <dbReference type="ARBA" id="ARBA00004141"/>
    </source>
</evidence>